<dbReference type="EMBL" id="JACHDP010000001">
    <property type="protein sequence ID" value="MBB5476131.1"/>
    <property type="molecule type" value="Genomic_DNA"/>
</dbReference>
<dbReference type="Gene3D" id="3.30.70.3290">
    <property type="match status" value="4"/>
</dbReference>
<comment type="caution">
    <text evidence="10">The sequence shown here is derived from an EMBL/GenBank/DDBJ whole genome shotgun (WGS) entry which is preliminary data.</text>
</comment>
<protein>
    <submittedName>
        <fullName evidence="10">Acyl transferase domain-containing protein/short-subunit dehydrogenase/acyl carrier protein</fullName>
    </submittedName>
</protein>
<dbReference type="InterPro" id="IPR016035">
    <property type="entry name" value="Acyl_Trfase/lysoPLipase"/>
</dbReference>
<dbReference type="InterPro" id="IPR014030">
    <property type="entry name" value="Ketoacyl_synth_N"/>
</dbReference>
<dbReference type="InterPro" id="IPR014043">
    <property type="entry name" value="Acyl_transferase_dom"/>
</dbReference>
<feature type="domain" description="PKS/mFAS DH" evidence="9">
    <location>
        <begin position="5884"/>
        <end position="6148"/>
    </location>
</feature>
<feature type="region of interest" description="C-terminal hotdog fold" evidence="6">
    <location>
        <begin position="2742"/>
        <end position="2881"/>
    </location>
</feature>
<evidence type="ECO:0000256" key="1">
    <source>
        <dbReference type="ARBA" id="ARBA00022450"/>
    </source>
</evidence>
<feature type="domain" description="Carrier" evidence="7">
    <location>
        <begin position="6636"/>
        <end position="6711"/>
    </location>
</feature>
<dbReference type="Pfam" id="PF00109">
    <property type="entry name" value="ketoacyl-synt"/>
    <property type="match status" value="4"/>
</dbReference>
<dbReference type="Pfam" id="PF22953">
    <property type="entry name" value="SpnB_Rossmann"/>
    <property type="match status" value="3"/>
</dbReference>
<feature type="domain" description="Ketosynthase family 3 (KS3)" evidence="8">
    <location>
        <begin position="5027"/>
        <end position="5451"/>
    </location>
</feature>
<dbReference type="FunFam" id="3.40.366.10:FF:000002">
    <property type="entry name" value="Probable polyketide synthase 2"/>
    <property type="match status" value="1"/>
</dbReference>
<dbReference type="InterPro" id="IPR036291">
    <property type="entry name" value="NAD(P)-bd_dom_sf"/>
</dbReference>
<reference evidence="10 11" key="1">
    <citation type="submission" date="2020-08" db="EMBL/GenBank/DDBJ databases">
        <title>Sequencing the genomes of 1000 actinobacteria strains.</title>
        <authorList>
            <person name="Klenk H.-P."/>
        </authorList>
    </citation>
    <scope>NUCLEOTIDE SEQUENCE [LARGE SCALE GENOMIC DNA]</scope>
    <source>
        <strain evidence="10 11">DSM 103125</strain>
    </source>
</reference>
<dbReference type="InterPro" id="IPR014031">
    <property type="entry name" value="Ketoacyl_synth_C"/>
</dbReference>
<dbReference type="SMART" id="SM01294">
    <property type="entry name" value="PKS_PP_betabranch"/>
    <property type="match status" value="4"/>
</dbReference>
<dbReference type="InterPro" id="IPR049551">
    <property type="entry name" value="PKS_DH_C"/>
</dbReference>
<evidence type="ECO:0000259" key="8">
    <source>
        <dbReference type="PROSITE" id="PS52004"/>
    </source>
</evidence>
<evidence type="ECO:0000256" key="3">
    <source>
        <dbReference type="ARBA" id="ARBA00022679"/>
    </source>
</evidence>
<dbReference type="Gene3D" id="1.10.1200.10">
    <property type="entry name" value="ACP-like"/>
    <property type="match status" value="5"/>
</dbReference>
<dbReference type="InterPro" id="IPR036736">
    <property type="entry name" value="ACP-like_sf"/>
</dbReference>
<dbReference type="SUPFAM" id="SSF55048">
    <property type="entry name" value="Probable ACP-binding domain of malonyl-CoA ACP transacylase"/>
    <property type="match status" value="4"/>
</dbReference>
<feature type="domain" description="Carrier" evidence="7">
    <location>
        <begin position="13"/>
        <end position="90"/>
    </location>
</feature>
<dbReference type="SMART" id="SM00823">
    <property type="entry name" value="PKS_PP"/>
    <property type="match status" value="5"/>
</dbReference>
<dbReference type="InterPro" id="IPR016036">
    <property type="entry name" value="Malonyl_transacylase_ACP-bd"/>
</dbReference>
<evidence type="ECO:0000313" key="11">
    <source>
        <dbReference type="Proteomes" id="UP000586947"/>
    </source>
</evidence>
<feature type="active site" description="Proton acceptor; for dehydratase activity" evidence="6">
    <location>
        <position position="5916"/>
    </location>
</feature>
<keyword evidence="2" id="KW-0597">Phosphoprotein</keyword>
<dbReference type="Pfam" id="PF00550">
    <property type="entry name" value="PP-binding"/>
    <property type="match status" value="5"/>
</dbReference>
<dbReference type="InterPro" id="IPR057326">
    <property type="entry name" value="KR_dom"/>
</dbReference>
<dbReference type="InterPro" id="IPR013968">
    <property type="entry name" value="PKS_KR"/>
</dbReference>
<feature type="active site" description="Proton donor; for dehydratase activity" evidence="6">
    <location>
        <position position="6072"/>
    </location>
</feature>
<dbReference type="Pfam" id="PF02801">
    <property type="entry name" value="Ketoacyl-synt_C"/>
    <property type="match status" value="4"/>
</dbReference>
<feature type="domain" description="Ketosynthase family 3 (KS3)" evidence="8">
    <location>
        <begin position="3422"/>
        <end position="3846"/>
    </location>
</feature>
<gene>
    <name evidence="10" type="ORF">HNR20_000636</name>
</gene>
<keyword evidence="11" id="KW-1185">Reference proteome</keyword>
<dbReference type="GO" id="GO:0006633">
    <property type="term" value="P:fatty acid biosynthetic process"/>
    <property type="evidence" value="ECO:0007669"/>
    <property type="project" value="InterPro"/>
</dbReference>
<dbReference type="Gene3D" id="3.10.129.110">
    <property type="entry name" value="Polyketide synthase dehydratase"/>
    <property type="match status" value="6"/>
</dbReference>
<feature type="domain" description="Carrier" evidence="7">
    <location>
        <begin position="4933"/>
        <end position="5008"/>
    </location>
</feature>
<dbReference type="GO" id="GO:0004312">
    <property type="term" value="F:fatty acid synthase activity"/>
    <property type="evidence" value="ECO:0007669"/>
    <property type="project" value="TreeGrafter"/>
</dbReference>
<feature type="region of interest" description="N-terminal hotdog fold" evidence="6">
    <location>
        <begin position="1006"/>
        <end position="1130"/>
    </location>
</feature>
<dbReference type="Pfam" id="PF21089">
    <property type="entry name" value="PKS_DH_N"/>
    <property type="match status" value="4"/>
</dbReference>
<dbReference type="Gene3D" id="3.40.50.720">
    <property type="entry name" value="NAD(P)-binding Rossmann-like Domain"/>
    <property type="match status" value="4"/>
</dbReference>
<dbReference type="GO" id="GO:0031177">
    <property type="term" value="F:phosphopantetheine binding"/>
    <property type="evidence" value="ECO:0007669"/>
    <property type="project" value="InterPro"/>
</dbReference>
<dbReference type="PROSITE" id="PS00012">
    <property type="entry name" value="PHOSPHOPANTETHEINE"/>
    <property type="match status" value="4"/>
</dbReference>
<feature type="domain" description="Ketosynthase family 3 (KS3)" evidence="8">
    <location>
        <begin position="111"/>
        <end position="537"/>
    </location>
</feature>
<dbReference type="SMART" id="SM00825">
    <property type="entry name" value="PKS_KS"/>
    <property type="match status" value="4"/>
</dbReference>
<dbReference type="PROSITE" id="PS52019">
    <property type="entry name" value="PKS_MFAS_DH"/>
    <property type="match status" value="3"/>
</dbReference>
<dbReference type="Pfam" id="PF00698">
    <property type="entry name" value="Acyl_transf_1"/>
    <property type="match status" value="4"/>
</dbReference>
<dbReference type="GO" id="GO:0004315">
    <property type="term" value="F:3-oxoacyl-[acyl-carrier-protein] synthase activity"/>
    <property type="evidence" value="ECO:0007669"/>
    <property type="project" value="InterPro"/>
</dbReference>
<dbReference type="Proteomes" id="UP000586947">
    <property type="component" value="Unassembled WGS sequence"/>
</dbReference>
<dbReference type="PROSITE" id="PS00606">
    <property type="entry name" value="KS3_1"/>
    <property type="match status" value="4"/>
</dbReference>
<evidence type="ECO:0000256" key="4">
    <source>
        <dbReference type="ARBA" id="ARBA00023268"/>
    </source>
</evidence>
<feature type="domain" description="Carrier" evidence="7">
    <location>
        <begin position="1654"/>
        <end position="1729"/>
    </location>
</feature>
<accession>A0A840VYS2</accession>
<name>A0A840VYS2_9ACTN</name>
<feature type="domain" description="Carrier" evidence="7">
    <location>
        <begin position="3327"/>
        <end position="3402"/>
    </location>
</feature>
<evidence type="ECO:0000256" key="2">
    <source>
        <dbReference type="ARBA" id="ARBA00022553"/>
    </source>
</evidence>
<dbReference type="InterPro" id="IPR042104">
    <property type="entry name" value="PKS_dehydratase_sf"/>
</dbReference>
<dbReference type="Pfam" id="PF14765">
    <property type="entry name" value="PS-DH"/>
    <property type="match status" value="2"/>
</dbReference>
<proteinExistence type="predicted"/>
<dbReference type="InterPro" id="IPR001227">
    <property type="entry name" value="Ac_transferase_dom_sf"/>
</dbReference>
<dbReference type="InterPro" id="IPR020841">
    <property type="entry name" value="PKS_Beta-ketoAc_synthase_dom"/>
</dbReference>
<keyword evidence="5" id="KW-0012">Acyltransferase</keyword>
<dbReference type="SUPFAM" id="SSF47336">
    <property type="entry name" value="ACP-like"/>
    <property type="match status" value="5"/>
</dbReference>
<dbReference type="InterPro" id="IPR049552">
    <property type="entry name" value="PKS_DH_N"/>
</dbReference>
<feature type="domain" description="PKS/mFAS DH" evidence="9">
    <location>
        <begin position="2610"/>
        <end position="2881"/>
    </location>
</feature>
<evidence type="ECO:0000313" key="10">
    <source>
        <dbReference type="EMBL" id="MBB5476131.1"/>
    </source>
</evidence>
<comment type="caution">
    <text evidence="6">Lacks conserved residue(s) required for the propagation of feature annotation.</text>
</comment>
<feature type="region of interest" description="C-terminal hotdog fold" evidence="6">
    <location>
        <begin position="1166"/>
        <end position="1317"/>
    </location>
</feature>
<dbReference type="CDD" id="cd00833">
    <property type="entry name" value="PKS"/>
    <property type="match status" value="4"/>
</dbReference>
<dbReference type="SUPFAM" id="SSF51735">
    <property type="entry name" value="NAD(P)-binding Rossmann-fold domains"/>
    <property type="match status" value="8"/>
</dbReference>
<dbReference type="Pfam" id="PF08659">
    <property type="entry name" value="KR"/>
    <property type="match status" value="4"/>
</dbReference>
<dbReference type="InterPro" id="IPR020806">
    <property type="entry name" value="PKS_PP-bd"/>
</dbReference>
<dbReference type="SMART" id="SM00826">
    <property type="entry name" value="PKS_DH"/>
    <property type="match status" value="4"/>
</dbReference>
<dbReference type="RefSeq" id="WP_184176336.1">
    <property type="nucleotide sequence ID" value="NZ_JACHDP010000001.1"/>
</dbReference>
<dbReference type="InterPro" id="IPR055123">
    <property type="entry name" value="SpnB-like_Rossmann"/>
</dbReference>
<keyword evidence="1" id="KW-0596">Phosphopantetheine</keyword>
<dbReference type="CDD" id="cd08956">
    <property type="entry name" value="KR_3_FAS_SDR_x"/>
    <property type="match status" value="4"/>
</dbReference>
<dbReference type="SMART" id="SM00822">
    <property type="entry name" value="PKS_KR"/>
    <property type="match status" value="4"/>
</dbReference>
<feature type="region of interest" description="C-terminal hotdog fold" evidence="6">
    <location>
        <begin position="6013"/>
        <end position="6148"/>
    </location>
</feature>
<feature type="domain" description="PKS/mFAS DH" evidence="9">
    <location>
        <begin position="1006"/>
        <end position="1317"/>
    </location>
</feature>
<feature type="domain" description="Ketosynthase family 3 (KS3)" evidence="8">
    <location>
        <begin position="1747"/>
        <end position="2171"/>
    </location>
</feature>
<dbReference type="SMART" id="SM00827">
    <property type="entry name" value="PKS_AT"/>
    <property type="match status" value="4"/>
</dbReference>
<feature type="region of interest" description="N-terminal hotdog fold" evidence="6">
    <location>
        <begin position="5884"/>
        <end position="6001"/>
    </location>
</feature>
<dbReference type="PANTHER" id="PTHR43775:SF51">
    <property type="entry name" value="INACTIVE PHENOLPHTHIOCEROL SYNTHESIS POLYKETIDE SYNTHASE TYPE I PKS1-RELATED"/>
    <property type="match status" value="1"/>
</dbReference>
<feature type="region of interest" description="N-terminal hotdog fold" evidence="6">
    <location>
        <begin position="2610"/>
        <end position="2730"/>
    </location>
</feature>
<dbReference type="PROSITE" id="PS50075">
    <property type="entry name" value="CARRIER"/>
    <property type="match status" value="5"/>
</dbReference>
<evidence type="ECO:0000259" key="7">
    <source>
        <dbReference type="PROSITE" id="PS50075"/>
    </source>
</evidence>
<dbReference type="Gene3D" id="3.40.366.10">
    <property type="entry name" value="Malonyl-Coenzyme A Acyl Carrier Protein, domain 2"/>
    <property type="match status" value="4"/>
</dbReference>
<dbReference type="PROSITE" id="PS52004">
    <property type="entry name" value="KS3_2"/>
    <property type="match status" value="4"/>
</dbReference>
<dbReference type="FunFam" id="3.40.47.10:FF:000019">
    <property type="entry name" value="Polyketide synthase type I"/>
    <property type="match status" value="4"/>
</dbReference>
<dbReference type="Gene3D" id="3.40.47.10">
    <property type="match status" value="4"/>
</dbReference>
<dbReference type="InterPro" id="IPR032821">
    <property type="entry name" value="PKS_assoc"/>
</dbReference>
<keyword evidence="4" id="KW-0511">Multifunctional enzyme</keyword>
<keyword evidence="3 10" id="KW-0808">Transferase</keyword>
<dbReference type="InterPro" id="IPR050091">
    <property type="entry name" value="PKS_NRPS_Biosynth_Enz"/>
</dbReference>
<evidence type="ECO:0000256" key="5">
    <source>
        <dbReference type="ARBA" id="ARBA00023315"/>
    </source>
</evidence>
<dbReference type="PANTHER" id="PTHR43775">
    <property type="entry name" value="FATTY ACID SYNTHASE"/>
    <property type="match status" value="1"/>
</dbReference>
<evidence type="ECO:0000259" key="9">
    <source>
        <dbReference type="PROSITE" id="PS52019"/>
    </source>
</evidence>
<dbReference type="Pfam" id="PF16197">
    <property type="entry name" value="KAsynt_C_assoc"/>
    <property type="match status" value="4"/>
</dbReference>
<dbReference type="InterPro" id="IPR049900">
    <property type="entry name" value="PKS_mFAS_DH"/>
</dbReference>
<dbReference type="InterPro" id="IPR006162">
    <property type="entry name" value="Ppantetheine_attach_site"/>
</dbReference>
<dbReference type="InterPro" id="IPR016039">
    <property type="entry name" value="Thiolase-like"/>
</dbReference>
<dbReference type="InterPro" id="IPR020807">
    <property type="entry name" value="PKS_DH"/>
</dbReference>
<dbReference type="SUPFAM" id="SSF53901">
    <property type="entry name" value="Thiolase-like"/>
    <property type="match status" value="4"/>
</dbReference>
<dbReference type="InterPro" id="IPR009081">
    <property type="entry name" value="PP-bd_ACP"/>
</dbReference>
<dbReference type="InterPro" id="IPR018201">
    <property type="entry name" value="Ketoacyl_synth_AS"/>
</dbReference>
<evidence type="ECO:0000256" key="6">
    <source>
        <dbReference type="PROSITE-ProRule" id="PRU01363"/>
    </source>
</evidence>
<dbReference type="FunFam" id="1.10.1200.10:FF:000007">
    <property type="entry name" value="Probable polyketide synthase pks17"/>
    <property type="match status" value="4"/>
</dbReference>
<sequence>MGQHGENGSRADVAVLDLVTAVTARVLQAAELGDGTVDADVSFIDLGFHSLAAVDLHSRLSGETGLDLPVTMPFDYPTPRALARYLQSRLTGDGGEQVAWSAETAPGPVVDDPVVVVGMGCRLPGGIGSPTELWALLQAGEDAIGPFPDDRGWNLATLYSEDPDEPGTAYTRHGGFLRDAADFDAEFFGVSPREAVAMDPQQRLLLETTWEALERAGIEPRSMRGRQAGVFVGVENQEYGPRLQDASDGLEGYLLTGTAASVASGRIAYTFGFEGPTVTVDTACSASLVALHLAAQSLHRGECSLAVAGGAAVMSSPGGFMAFSRQRGLAPDGRCKAFGAGADGTGWAEGAGMLVLERLSDARRNGHPVLAVIRGSAINSDGASNGLTAPNGPSQQRVIRQALANAGLSPADVDAVEAHGTGTRLGDPIEAQALLGTYGQNRPEGQPLWLGSIKSNIGHTQAAAGVAGVIKMVQALRHGMLPRTLHADEPTEQVDWSAGAVSLLTEPRAWPRTERPRRAGVSSFGMSGTNAHVIIEEAPPAEPAPAPEPAGDDPATPWILSGRSPQALQEQASRLLTWLAAEPDQRPADVSLSLAVSRTQFEHRAVVLGAGRETLVQGLTSLTNGTPDPNVVTGAARPTPRLAVMFTGQGSQRVGMGRRLYDTEPVFAAAIDQICGLLDRQLGVSLRELVFGADTATGDLDETVYAQAGLFAVEVALYRLAESRGVRPDYLIGHSVGEIAAAHVAGVLSLTDACILVAARGRLMQALPTGGAMAAVALDEATVRAALDDRVSIAAINGPSSVVISGVEQAVADLVERWRADGVRVRRLRVSHAFHSALMEPMLQEFRWYARVMEYAPPRIPIVSNVTGRIATAEELCSPDYWVRHVREAVRFADGISAVLDHGVTALLELGPDGVLSGMAQECLGDAPVTVVTALRRERDEAQTFAAAVARLHTAGIGVDWTGAPATAGARVVELPTYAFQRQRFWLDTAAVAGDPASLGLNGLDHPLLGAAITLPDSETVVLTGQLAAAGHPWLADYQVGDVVVAPNSVLVELAVQAGDQVGCGTLRQLTMHAPLTVDPDGAVALRVTVEPPTGGERPVTVHSRPADAPVETPWTMHATGTVAASAPAAPPGTGDDGPTVEVDLPVTGFGLHPVLLDEAVRGDGVPLRWEGFTLYAEGATAVRVRQTPVDDGTAVLLTDTAGEVVATIDRVVFGEPAATVHGRTHDSLFRVEWREVTVRPDTDDHDVVVVPVPNDPTDGVLEAVHAATAEALDTVQRLLADERVDSRLLFVARGPGLVQAAVWGLVRSAQNENPGRFLLLDTGDTPISDRLPDGLLSAVVASGESELRVRGGVLEVPRLVRAVVGSGSGSGSGLGLVGGGVVLVTGGTGALGALVARHLVVVHGVRDLVLVSRRGGGAPGASELVAELVGLGASVRVVACDVGDRGQLAGVVGGIVGLRGVVHTAGVVDDGVVTSLSVGRLAGVLGPKVDAAWYLHELTAGLGLQFFVLFSSSAGLFGDAGQGSYAAANVFLDELARRRRAVGLAGLSLQWGLWEESSGITGHLTRADFDRIRRAGMRPLESGRALALFDVALGGGHPVLAPMHLDFTTLRDNASPLLRALVGTPARRTANARGGDSTLTGRLAGMSRADQAQTMSALVQVEVAGVLGFTGGEQVRTDRSFRELGFDSLTAVELRNRLSVVTGLRLPATVVFDYPSVAALADFLLVELVGGAVPVVQEVRPGAVADEPVVIVGIGCRFPGGIASPDDLWRVVAGGEDAISAFPVNRGWDVGRLVDPGLSRPGTTYVGVGGFLHDAGLFDAGFFGVSPREALAMDPQQRLLLEASWEALESAGVDVGGLRGSLTGVFAGVMSTDYFPGLGSVSAELEGYLSTGTSGSVASGRISYSFGFEGPAVSVDTACSSSLVALHLAAQSLGRGECDLALAGGVTVMASADTFVDFSRQRGLAPDGRCKAFAGAADGTGWSEGVGMLVLERLSDAQRNGHRILAVVRGSAVNQDGASNGLTAPNGPSQQRVIRQALANARLSAADVDAVEAHGTGTRLGDPIEAQALLATYGQDRSEPLWLGSIKSNIGHTQAAAGVAGIIKMIQAMRHESLPRTLHVDEPSPHVDWSAGAVSLLTEQRPWPRGERPRRAGVSSFGISGTNAHVILEEAPAVAAVVAERVVDAPVPWVLSARSEAALRDQATRLSDFVAAHPEISPVDIGWTLAGRARFEHRAVLNAGSFDVSPRVAVEARLGVMFTGQGSQRLGMGRGLYDTFPVFAAAFDEVCDLLPGDVKSVVFGDDADLLNNTEYAQPALFAVEVALFRLAESWGVRPQVLLGHSVGEIVAAHVAGVFSLSDACTLIAARGRLMAALPAGGAMAAIGLDEATVAAALRADAALGERVQIAAVNGPTSVVISGDEEAVEALVGRWRAEGVRVRRLAVSHAFHSPLMEPMLAEFTTVLEGLTFGAARLPVVSNLTGEVSDCGSVEYWVRHVREAVRFADSLATVAGMGVTALLELGPDGVLSAMVDDTFAVAALRDGRDEAESFTAALGGLHTVGVELDWAAVFAGRGAKLVDLPTYAFEHQEFWLRKSVSTGDATGLGLGESNHPLLGATISLPGNGTLMLSGRLSAHAQPWLADHRIDGRIVLPATALLDLAIHAADQTGAGSVNDLTLQAPLVLPEHGGLALRVSVTDGDRVAIHSRPEDAATDEVWTPHATAVLATEPAPTGVGLAIWPPAGAQRLNLDGLQAELAEAGTDHGPSFQGLRAAWHKGGTVWAEIVVPDRTTLATDGFGLHPALLAAVLDSLTARRFQDGDRRTLVPEYWDGVTLHAQGATTLRAELAPDGHDGVSLTVADAAGAPVLTARSLRLRPITPDELSSNRHLTRDAVFRVDWVSPAVADPTTTAPALIVESLDRLTADETPETVLLPLTVESSEDLATATRAATTAALSLVQRWLGENRWAGSRLVFVLRGSGPATAAVTGLLRSAQAENPDRFALVDVGTAPVDEGTLVAAAASGEPEIRVRRGELLVPRLVRVALPEHSDRPELAGTVLVTGGTGALGALVTRHLVTVHGVRDLVLTSRRGLGAPGAPELVADLAELGASVRVVACDVADRAQLAGVLDGIAKLSGVVHTAGVLDDGLVTSLTPERLHRVLAPKADAAAHLHELTRDRDLAMFVLFSSAAGVFGDPGQGNYAAANRFLDALAAHRRELGLPATSLAWGFWEQRSGITGHLSAADVDRMRRGGMLPLDTARGLALFDLACAGDEAELVLMPLDLPALRTAGTTPAPLLRGLVGARARRNATEAETPTLATTLATLPPAERETHLLGLVRVHVAAVLGHGDPSAIAPRTAFQDLGFDSLTAVELRNRLGSATGMRLPSTLIFDHPSPDALVRHLLSEALGQAAEQAPTRTRAALSDEHDPIVIVGMACRYPGDVASPDDLWQLTASGRLGLTPFPVNRGWDVGRLVDPGLSRPGTTYVGVGGFLHDAGLFDAGFFGVSPREALAMDPQQRLLLEASWEALESAGVDVGGLRGSLTGVFAGVMSTDYFPGLGSVSAELEGYLSTGTSGSVASGRISYSFGFEGPAVSVDTACSSSLVALHLAAQSLGRGECDLALAGGVTVMASADTFVDFSRQRGLAPDGRCKAFAGAADGTGWSEGVGMLVLERLSDAQRNGHRILAVVRGSAVNQDGASNGLTAPNGPSQQRVIRQALANAGLSPADVDAVEAHGTGTRLGDPIEAQALLATYGQDRSEPLWLGSIKSNIGHTQAAAGVAGIIKMVQAMRHETLPKTLHVDEPSPHVDWSAGAVSLLTDSRPWPATDRPRRAGVSSFGISGTNAHVILEEPPAEVAREVSVSAPVPWVLSARSEAALRDQAGRLSDFVAAHPEVSPVDVGWTLAGRARFEHRAVLTAGSFEVSPRVAVEARLGVMFTGQGSQRLGMGRGLYEAFPVFAAAFDEVCDLLPGDLKAVVFGADPDLLNNTEFAQPALFAVEVALFRLAESWGVRPQVLLGHSVGEIVAAHVAGVFSLADACTLISARGRLMQALPSGGAMAAIGLDEATVAAALRADAARVQIAAVNGPTSVVISGDEEAVEELVGRWRAEGVRVRRLAVSHAFHSHLMEPMLAEFTTVLEGLTFGAARLPVVSNLTGEVSDCGSVEYWVRHVREAVRFADSLSTVASMGVTALLELGPDGVLSAMVDDTFAVSALRDGRDEAESFTAALGGLHAVGVELDWAGVFAGRGGRLVDLPTYAFEHQEFWLRSSAGTGDATGLGQSATGHPLLTAVVTVPDSDTLVLTGRLTASAHPWLPAEGTLIELVVHAADQVGAVSVEELTVHTPLMLPEREALTLRVTVDGARTVSVYSQPEGAAAEDPWTRNASGLLSATPPAAAAANDSTAVEVSLSETLTVEGFGLHPALLDSALRTLPVDGVPLRWHGFTLHAQGATVVRVQTSPSDDGHALWLTDAEGQLVASVDRVVLGEPVSGAPGRPEDALFRVEWREITSESVADPAWTMLGTDLDHLLRDGAPDVVVVPLENDPDGDVTAALHTETARVLALLQRWLADERCADARLVFLTEEHGLVRAAAGGLVRSAQSENPDRFLLLDVGTAPVTTGLLAAAIGSGEPEIRVRDGGLHAPRLVRAAAGERVVPDPDGTVLVTGGTGGLGALVARHLVTGYGVRNLVLTSRRGLAAPGAPELVAELADLGATARVMACDVSDRRALAAVLDGIETLTGVVHTAGVLDDGLVTSLTPERLNRVLTPKAVAAYHLHELTRDRDLAMFVLFSSAAGVFGEAAQGNYVAANRFLDALAAHRHALGLPAASVAWGLWEQRSGITEHLTTADLDRMRRAGTMPLSAERGLKLFDATASGAEPLLVPIALDLAALRSGASGIPPLLRALAKRRARRTASAGTSASASSALADRLATMTPAERENELLDLVRKQVAAVLGHLDPAVVEALRPFHETGFDSLTAVELRNLLQAATGLRLTATLIYDFPTPALLAAHLGEAVLGADPAGGNRGVTLLRADDEPIAVVGMSCRYPGGAGSPEDLWRLLVDGQEALTPFPADRGWDLGQLIDPDGIRPGTTYAGVGGFLRDAGDFDAGFFGISPREALAMDPQQRLLLEASWEAFESAGIDPSSVRGTPTGVFAGVMSSDYHAGRDELPEGVAGYLVTGNSGSVASGRVSYTFGLEGPAVTVDTACSSSLVAMHLAAQALGRGECDLALAGGATVMASPDTFVDFARQRGLAVDGRCKAFAGAADGTGFSEGAGMLVLERLSDAQRNGHQVLAVLRGTAVNQDGASSGLTAPNGPSQQRVIRQALADAGLTPADVEVVEAHGTGTRLGDPIEAQALLATYGQDRSEPLWLGSIKSNIGHTQAAAGVAGVIKMIQAFRHEVLPRTLHVDEPSPHVDWSSGAVSLLTEQRPWPRGERPRRAGVSSFGISGTNAHVILEEAPAVAEVASESSVSAPVPWVLSARSEAALRDQAGRLSDFVAAHPEISPVDVGWTLAGRTRFEHRAVLNAGSFDVSPRVAVEARLGVMFTGQGSQRLGMGRGLYDTFPVFAAAFDEVCDLLPGDLKSVVFGADPDLLNNTEFAQPALFAVEVALFRLAESWGVRPQVLLGHSVGEIVAAHVAGVFSLADACALIAARGRLMAALPAGGAMAAIGLDEATVAAVTDERVQIAAVNGPTSVVISGDEEAVEALVERWRAEGVRVRRLAVSHAFHSHLMEPMLAEFTTVLEGLTFGAARLPVVSNLTGEVSDCGSVEYWVRHVREAVRFADSLSTVAGMGVTALLELGPDGVLSAMVDDTFAVSALRDGRDEAESFTAALGGLHAVGVELDWAGVFAGRGGRLVDLPAYAFQHQRYWLDAPTGTGDPSGLGLGQSNHPLLGAAVSLPDSDTVLLTGRLSPRSHAWLADHRIGGTVVVPAAVLADLVLHAAAGSAVEELVVETPLTLDDEGAVDLRVTVTGGHRVTVHSRPGDAPADLPWTRHAEARIGVAEPFAPDSLAAWPPAGARPIDADGVYHRLGAAGVEHGETYQNLQAAWQHGDDVYAELVLPETTAVTGFGLHPALLDAALHAVMIDRYDDGQVATTATWSGVTLFAEGATALRARISPVGDGAVAVLLTDADGEPVATVRSLTWQPLPENARLRPPSRLHDSLFRSDWTIVAPAADAVPRTAVLLGTTESLPEAFGALPAYGSLAALARDVATGTGVPDVVFVPFTDPGVDEVADRVHTATQKALALAQDWLAEESLLAARLVLVTRGAVATGPDEPLTDLAHAALWGLIRSAQRENPERFGLLDLGPDAAVPDLLAATAGGGEPELAVRGGTLYGRRLVRHTTDLDEVVPAGTLNPGGTALITGGTGTLGALVARHLVAEHGIRHLVLVSRRGRVAAGAAEIEADLTARGATVDILACDVTDRDAVELVVKAIPAAHPLTAVVHTAGVIDDATIGSLTTDRLDRVLRPKVDAALHLHELTAGQPVEAFVLFSSAAATFGEAGQGNYVAANTFLDALAQHRHALGLAGTSLQWGFWQERSGITEHLTEADVRRMERGGMLPITAETGMALFDRALASGRPVLAPMRLDLPALWAGEDGESALLRALRPARARRTVRVAGVTEQPDRLADQLARLTADERERVLLDLVGENVAAVLGHDGTDELHPGRPFKELGFDSLTAVELRNRLNAATNLRLNSTTVFDYPTPLALARHLRTALGTDLPEPDGDPEEQRIRAALAALPLSRIREAGLLDLLLDLTGETGTGNTESAADQGDTLESIDAMDTEHLIRMALGDSDS</sequence>
<organism evidence="10 11">
    <name type="scientific">Micromonospora parathelypteridis</name>
    <dbReference type="NCBI Taxonomy" id="1839617"/>
    <lineage>
        <taxon>Bacteria</taxon>
        <taxon>Bacillati</taxon>
        <taxon>Actinomycetota</taxon>
        <taxon>Actinomycetes</taxon>
        <taxon>Micromonosporales</taxon>
        <taxon>Micromonosporaceae</taxon>
        <taxon>Micromonospora</taxon>
    </lineage>
</organism>
<dbReference type="SUPFAM" id="SSF52151">
    <property type="entry name" value="FabD/lysophospholipase-like"/>
    <property type="match status" value="4"/>
</dbReference>